<evidence type="ECO:0000313" key="2">
    <source>
        <dbReference type="Proteomes" id="UP000886998"/>
    </source>
</evidence>
<name>A0A8X6X2Z2_9ARAC</name>
<comment type="caution">
    <text evidence="1">The sequence shown here is derived from an EMBL/GenBank/DDBJ whole genome shotgun (WGS) entry which is preliminary data.</text>
</comment>
<protein>
    <submittedName>
        <fullName evidence="1">Uncharacterized protein</fullName>
    </submittedName>
</protein>
<keyword evidence="2" id="KW-1185">Reference proteome</keyword>
<proteinExistence type="predicted"/>
<dbReference type="EMBL" id="BMAV01005177">
    <property type="protein sequence ID" value="GFY46003.1"/>
    <property type="molecule type" value="Genomic_DNA"/>
</dbReference>
<evidence type="ECO:0000313" key="1">
    <source>
        <dbReference type="EMBL" id="GFY46003.1"/>
    </source>
</evidence>
<reference evidence="1" key="1">
    <citation type="submission" date="2020-08" db="EMBL/GenBank/DDBJ databases">
        <title>Multicomponent nature underlies the extraordinary mechanical properties of spider dragline silk.</title>
        <authorList>
            <person name="Kono N."/>
            <person name="Nakamura H."/>
            <person name="Mori M."/>
            <person name="Yoshida Y."/>
            <person name="Ohtoshi R."/>
            <person name="Malay A.D."/>
            <person name="Moran D.A.P."/>
            <person name="Tomita M."/>
            <person name="Numata K."/>
            <person name="Arakawa K."/>
        </authorList>
    </citation>
    <scope>NUCLEOTIDE SEQUENCE</scope>
</reference>
<accession>A0A8X6X2Z2</accession>
<sequence length="219" mass="24919">MQLRKTFLSLQQMCLSKVAIAVFKDAEVKKFIEIYGVHSCIWPSEETEIFLGTTPNTLFRQANTFAVSKLNQRNDVSEFQVSEGKVPLIGDGQGSVLPNKQWEVLVGKKVSSFPLPESIQKEVMALVRLIVLEVDKWLEDHARIPMSITSSHIRFHWTQDAKIDRVKTAKAMIANNGIDVKDRFLLACQYCFEDDVVLLWGMLSAPQQMVFQEVRFGIV</sequence>
<dbReference type="AlphaFoldDB" id="A0A8X6X2Z2"/>
<organism evidence="1 2">
    <name type="scientific">Trichonephila inaurata madagascariensis</name>
    <dbReference type="NCBI Taxonomy" id="2747483"/>
    <lineage>
        <taxon>Eukaryota</taxon>
        <taxon>Metazoa</taxon>
        <taxon>Ecdysozoa</taxon>
        <taxon>Arthropoda</taxon>
        <taxon>Chelicerata</taxon>
        <taxon>Arachnida</taxon>
        <taxon>Araneae</taxon>
        <taxon>Araneomorphae</taxon>
        <taxon>Entelegynae</taxon>
        <taxon>Araneoidea</taxon>
        <taxon>Nephilidae</taxon>
        <taxon>Trichonephila</taxon>
        <taxon>Trichonephila inaurata</taxon>
    </lineage>
</organism>
<gene>
    <name evidence="1" type="primary">NCL1_51334</name>
    <name evidence="1" type="ORF">TNIN_327441</name>
</gene>
<dbReference type="OrthoDB" id="7666874at2759"/>
<dbReference type="Proteomes" id="UP000886998">
    <property type="component" value="Unassembled WGS sequence"/>
</dbReference>